<sequence>MRTFTFSSLDILNSSIVPEGSDFSEYTVETTGGKGSARGVTTLSGAFDASINWSEKYFDIAGQTLPFNELDKKMVVDGRQRSGRLWQWGNAQYELKCRDRAWTVTDLLTDTVVAHLRTAEKHTFQRSKPARLALERDIPPAELAFLILALLASEARWLDIMKPGFNFWDSAPSQAYTSAGWIGHRAGMRPY</sequence>
<gene>
    <name evidence="1" type="ORF">SCHCODRAFT_232142</name>
</gene>
<organism evidence="2">
    <name type="scientific">Schizophyllum commune (strain H4-8 / FGSC 9210)</name>
    <name type="common">Split gill fungus</name>
    <dbReference type="NCBI Taxonomy" id="578458"/>
    <lineage>
        <taxon>Eukaryota</taxon>
        <taxon>Fungi</taxon>
        <taxon>Dikarya</taxon>
        <taxon>Basidiomycota</taxon>
        <taxon>Agaricomycotina</taxon>
        <taxon>Agaricomycetes</taxon>
        <taxon>Agaricomycetidae</taxon>
        <taxon>Agaricales</taxon>
        <taxon>Schizophyllaceae</taxon>
        <taxon>Schizophyllum</taxon>
    </lineage>
</organism>
<proteinExistence type="predicted"/>
<dbReference type="KEGG" id="scm:SCHCO_02608314"/>
<dbReference type="AlphaFoldDB" id="D8PUW5"/>
<dbReference type="InParanoid" id="D8PUW5"/>
<dbReference type="GeneID" id="9595284"/>
<evidence type="ECO:0000313" key="2">
    <source>
        <dbReference type="Proteomes" id="UP000007431"/>
    </source>
</evidence>
<reference evidence="1 2" key="1">
    <citation type="journal article" date="2010" name="Nat. Biotechnol.">
        <title>Genome sequence of the model mushroom Schizophyllum commune.</title>
        <authorList>
            <person name="Ohm R.A."/>
            <person name="de Jong J.F."/>
            <person name="Lugones L.G."/>
            <person name="Aerts A."/>
            <person name="Kothe E."/>
            <person name="Stajich J.E."/>
            <person name="de Vries R.P."/>
            <person name="Record E."/>
            <person name="Levasseur A."/>
            <person name="Baker S.E."/>
            <person name="Bartholomew K.A."/>
            <person name="Coutinho P.M."/>
            <person name="Erdmann S."/>
            <person name="Fowler T.J."/>
            <person name="Gathman A.C."/>
            <person name="Lombard V."/>
            <person name="Henrissat B."/>
            <person name="Knabe N."/>
            <person name="Kuees U."/>
            <person name="Lilly W.W."/>
            <person name="Lindquist E."/>
            <person name="Lucas S."/>
            <person name="Magnuson J.K."/>
            <person name="Piumi F."/>
            <person name="Raudaskoski M."/>
            <person name="Salamov A."/>
            <person name="Schmutz J."/>
            <person name="Schwarze F.W.M.R."/>
            <person name="vanKuyk P.A."/>
            <person name="Horton J.S."/>
            <person name="Grigoriev I.V."/>
            <person name="Woesten H.A.B."/>
        </authorList>
    </citation>
    <scope>NUCLEOTIDE SEQUENCE [LARGE SCALE GENOMIC DNA]</scope>
    <source>
        <strain evidence="2">H4-8 / FGSC 9210</strain>
    </source>
</reference>
<dbReference type="VEuPathDB" id="FungiDB:SCHCODRAFT_02608314"/>
<keyword evidence="2" id="KW-1185">Reference proteome</keyword>
<name>D8PUW5_SCHCM</name>
<dbReference type="HOGENOM" id="CLU_101060_2_0_1"/>
<dbReference type="RefSeq" id="XP_003035662.1">
    <property type="nucleotide sequence ID" value="XM_003035616.1"/>
</dbReference>
<accession>D8PUW5</accession>
<dbReference type="OrthoDB" id="10360560at2759"/>
<dbReference type="Proteomes" id="UP000007431">
    <property type="component" value="Unassembled WGS sequence"/>
</dbReference>
<protein>
    <submittedName>
        <fullName evidence="1">Uncharacterized protein</fullName>
    </submittedName>
</protein>
<dbReference type="EMBL" id="GL377303">
    <property type="protein sequence ID" value="EFJ00760.1"/>
    <property type="molecule type" value="Genomic_DNA"/>
</dbReference>
<evidence type="ECO:0000313" key="1">
    <source>
        <dbReference type="EMBL" id="EFJ00760.1"/>
    </source>
</evidence>